<organism evidence="1 2">
    <name type="scientific">Populus alba</name>
    <name type="common">White poplar</name>
    <dbReference type="NCBI Taxonomy" id="43335"/>
    <lineage>
        <taxon>Eukaryota</taxon>
        <taxon>Viridiplantae</taxon>
        <taxon>Streptophyta</taxon>
        <taxon>Embryophyta</taxon>
        <taxon>Tracheophyta</taxon>
        <taxon>Spermatophyta</taxon>
        <taxon>Magnoliopsida</taxon>
        <taxon>eudicotyledons</taxon>
        <taxon>Gunneridae</taxon>
        <taxon>Pentapetalae</taxon>
        <taxon>rosids</taxon>
        <taxon>fabids</taxon>
        <taxon>Malpighiales</taxon>
        <taxon>Salicaceae</taxon>
        <taxon>Saliceae</taxon>
        <taxon>Populus</taxon>
    </lineage>
</organism>
<evidence type="ECO:0000313" key="1">
    <source>
        <dbReference type="EMBL" id="KAL3578459.1"/>
    </source>
</evidence>
<proteinExistence type="predicted"/>
<reference evidence="1 2" key="1">
    <citation type="journal article" date="2024" name="Plant Biotechnol. J.">
        <title>Genome and CRISPR/Cas9 system of a widespread forest tree (Populus alba) in the world.</title>
        <authorList>
            <person name="Liu Y.J."/>
            <person name="Jiang P.F."/>
            <person name="Han X.M."/>
            <person name="Li X.Y."/>
            <person name="Wang H.M."/>
            <person name="Wang Y.J."/>
            <person name="Wang X.X."/>
            <person name="Zeng Q.Y."/>
        </authorList>
    </citation>
    <scope>NUCLEOTIDE SEQUENCE [LARGE SCALE GENOMIC DNA]</scope>
    <source>
        <strain evidence="2">cv. PAL-ZL1</strain>
    </source>
</reference>
<keyword evidence="2" id="KW-1185">Reference proteome</keyword>
<accession>A0ACC4BIT9</accession>
<feature type="non-terminal residue" evidence="1">
    <location>
        <position position="324"/>
    </location>
</feature>
<evidence type="ECO:0000313" key="2">
    <source>
        <dbReference type="Proteomes" id="UP000309997"/>
    </source>
</evidence>
<comment type="caution">
    <text evidence="1">The sequence shown here is derived from an EMBL/GenBank/DDBJ whole genome shotgun (WGS) entry which is preliminary data.</text>
</comment>
<dbReference type="EMBL" id="RCHU02000010">
    <property type="protein sequence ID" value="KAL3578459.1"/>
    <property type="molecule type" value="Genomic_DNA"/>
</dbReference>
<dbReference type="Proteomes" id="UP000309997">
    <property type="component" value="Unassembled WGS sequence"/>
</dbReference>
<gene>
    <name evidence="1" type="ORF">D5086_019963</name>
</gene>
<protein>
    <submittedName>
        <fullName evidence="1">Uncharacterized protein</fullName>
    </submittedName>
</protein>
<sequence>MPNLTLFKCYNPHRDASQLDSIDVPCKNLSIYHTQEFEILPRLQPQYSLIQFPGTYNDIFTMLNAKFTLEVLVSPACMHCHRGGGECQIKEPKLLCSIAKEELALALEPFVKHAQRIGTQKRQAGIEARIGFRHRMSVHGIILLSYIYLRRFKKIRDSSNLLSMNSSSDPSLKGDLEGDGVYLSIPIFSYTELGQATNNFDSEKELGDGGFGTVYYSKLRDGREVAVKRLYEHNRKRIKQFMNEIQILTRLRHKNLVSLYGCTSCHSRELLLVYEYIPNGTVADHLHHDRAKSGSLTWTIRMRIAIETATALAYLHATDIIHRD</sequence>
<name>A0ACC4BIT9_POPAL</name>